<name>A0A0B4DI38_9CAUL</name>
<evidence type="ECO:0000313" key="1">
    <source>
        <dbReference type="EMBL" id="KIC53963.1"/>
    </source>
</evidence>
<proteinExistence type="predicted"/>
<dbReference type="AlphaFoldDB" id="A0A0B4DI38"/>
<dbReference type="Proteomes" id="UP000031166">
    <property type="component" value="Unassembled WGS sequence"/>
</dbReference>
<organism evidence="1 2">
    <name type="scientific">Brevundimonas nasdae</name>
    <dbReference type="NCBI Taxonomy" id="172043"/>
    <lineage>
        <taxon>Bacteria</taxon>
        <taxon>Pseudomonadati</taxon>
        <taxon>Pseudomonadota</taxon>
        <taxon>Alphaproteobacteria</taxon>
        <taxon>Caulobacterales</taxon>
        <taxon>Caulobacteraceae</taxon>
        <taxon>Brevundimonas</taxon>
    </lineage>
</organism>
<gene>
    <name evidence="1" type="ORF">RM53_16120</name>
</gene>
<comment type="caution">
    <text evidence="1">The sequence shown here is derived from an EMBL/GenBank/DDBJ whole genome shotgun (WGS) entry which is preliminary data.</text>
</comment>
<dbReference type="EMBL" id="JWSY01000053">
    <property type="protein sequence ID" value="KIC53963.1"/>
    <property type="molecule type" value="Genomic_DNA"/>
</dbReference>
<protein>
    <submittedName>
        <fullName evidence="1">Uncharacterized protein</fullName>
    </submittedName>
</protein>
<accession>A0A0B4DI38</accession>
<sequence>MPTQVSHAVTLAQTSPTDWAWRVLTIDGAEAVAGQSTREDVAREHAEFFRRALDRLARRRLRANI</sequence>
<reference evidence="1 2" key="1">
    <citation type="submission" date="2014-12" db="EMBL/GenBank/DDBJ databases">
        <title>Genome sequencing of Brevundimonas nasdae TPW30.</title>
        <authorList>
            <person name="Tan P.W."/>
            <person name="Chan K.-G."/>
        </authorList>
    </citation>
    <scope>NUCLEOTIDE SEQUENCE [LARGE SCALE GENOMIC DNA]</scope>
    <source>
        <strain evidence="1 2">TPW30</strain>
    </source>
</reference>
<evidence type="ECO:0000313" key="2">
    <source>
        <dbReference type="Proteomes" id="UP000031166"/>
    </source>
</evidence>